<accession>A0A8E2EQB0</accession>
<gene>
    <name evidence="2" type="ORF">AOQ84DRAFT_168442</name>
</gene>
<proteinExistence type="predicted"/>
<dbReference type="AlphaFoldDB" id="A0A8E2EQB0"/>
<dbReference type="EMBL" id="KV750879">
    <property type="protein sequence ID" value="OCL02811.1"/>
    <property type="molecule type" value="Genomic_DNA"/>
</dbReference>
<evidence type="ECO:0000256" key="1">
    <source>
        <dbReference type="SAM" id="MobiDB-lite"/>
    </source>
</evidence>
<organism evidence="2 3">
    <name type="scientific">Glonium stellatum</name>
    <dbReference type="NCBI Taxonomy" id="574774"/>
    <lineage>
        <taxon>Eukaryota</taxon>
        <taxon>Fungi</taxon>
        <taxon>Dikarya</taxon>
        <taxon>Ascomycota</taxon>
        <taxon>Pezizomycotina</taxon>
        <taxon>Dothideomycetes</taxon>
        <taxon>Pleosporomycetidae</taxon>
        <taxon>Gloniales</taxon>
        <taxon>Gloniaceae</taxon>
        <taxon>Glonium</taxon>
    </lineage>
</organism>
<dbReference type="PANTHER" id="PTHR37540:SF5">
    <property type="entry name" value="TRANSCRIPTION FACTOR DOMAIN-CONTAINING PROTEIN"/>
    <property type="match status" value="1"/>
</dbReference>
<evidence type="ECO:0008006" key="4">
    <source>
        <dbReference type="Google" id="ProtNLM"/>
    </source>
</evidence>
<sequence>MQFTFVTHNGPRPEKAVLVKSHVMRESQKARKQAKERKNGYMPPKPIYGPNISQSYLNGETSPREPVVAPIVLSPWGQPSSEFVTLEQKVAGPWVGERDEPTINDADAKSFEITDMLFDSMAAYSYFKPDKEDMTIAHNNGIFLTQYNNPLNTTRANWPPPIKGPGSQRGAPNDLPGLSPYLLSQILEMMVHYIDTSWLDSPESPAVRAKTYWTRQAILNQNILLSCSLFYSAHRDVFRNTPSNEYFHLKDLTLRAINESFANPETATSDESIAAVLGVCSSENVKGSPAVAMHLSGLRQMVEMRGGLNNLRGGSEALVELLLLQDILHAVCSNVAPLMLEIRQPTLRKLEMHKQPLCTNSPLQLREDIETINARDGLRREVHVALMDAFEGTEMLYTETIFVKSETAVETLSFQNRRRKIGERLAAIKPLNFDKDYINIKDLVEEAARLAANIHYRAVALRIRHEDPINTPCMRTLSAVLQKIDMRIWKAAKYVYLWILLTGAAASNGHPDERPLFMIQLIRFGLTVGLLDWESFELHIGNFLWLQRELRKSRPMQSLL</sequence>
<feature type="region of interest" description="Disordered" evidence="1">
    <location>
        <begin position="25"/>
        <end position="45"/>
    </location>
</feature>
<evidence type="ECO:0000313" key="2">
    <source>
        <dbReference type="EMBL" id="OCL02811.1"/>
    </source>
</evidence>
<dbReference type="PANTHER" id="PTHR37540">
    <property type="entry name" value="TRANSCRIPTION FACTOR (ACR-2), PUTATIVE-RELATED-RELATED"/>
    <property type="match status" value="1"/>
</dbReference>
<name>A0A8E2EQB0_9PEZI</name>
<dbReference type="Proteomes" id="UP000250140">
    <property type="component" value="Unassembled WGS sequence"/>
</dbReference>
<dbReference type="OrthoDB" id="4159781at2759"/>
<evidence type="ECO:0000313" key="3">
    <source>
        <dbReference type="Proteomes" id="UP000250140"/>
    </source>
</evidence>
<keyword evidence="3" id="KW-1185">Reference proteome</keyword>
<protein>
    <recommendedName>
        <fullName evidence="4">Tachykinin family protein</fullName>
    </recommendedName>
</protein>
<reference evidence="2 3" key="1">
    <citation type="journal article" date="2016" name="Nat. Commun.">
        <title>Ectomycorrhizal ecology is imprinted in the genome of the dominant symbiotic fungus Cenococcum geophilum.</title>
        <authorList>
            <consortium name="DOE Joint Genome Institute"/>
            <person name="Peter M."/>
            <person name="Kohler A."/>
            <person name="Ohm R.A."/>
            <person name="Kuo A."/>
            <person name="Krutzmann J."/>
            <person name="Morin E."/>
            <person name="Arend M."/>
            <person name="Barry K.W."/>
            <person name="Binder M."/>
            <person name="Choi C."/>
            <person name="Clum A."/>
            <person name="Copeland A."/>
            <person name="Grisel N."/>
            <person name="Haridas S."/>
            <person name="Kipfer T."/>
            <person name="LaButti K."/>
            <person name="Lindquist E."/>
            <person name="Lipzen A."/>
            <person name="Maire R."/>
            <person name="Meier B."/>
            <person name="Mihaltcheva S."/>
            <person name="Molinier V."/>
            <person name="Murat C."/>
            <person name="Poggeler S."/>
            <person name="Quandt C.A."/>
            <person name="Sperisen C."/>
            <person name="Tritt A."/>
            <person name="Tisserant E."/>
            <person name="Crous P.W."/>
            <person name="Henrissat B."/>
            <person name="Nehls U."/>
            <person name="Egli S."/>
            <person name="Spatafora J.W."/>
            <person name="Grigoriev I.V."/>
            <person name="Martin F.M."/>
        </authorList>
    </citation>
    <scope>NUCLEOTIDE SEQUENCE [LARGE SCALE GENOMIC DNA]</scope>
    <source>
        <strain evidence="2 3">CBS 207.34</strain>
    </source>
</reference>